<feature type="signal peptide" evidence="3">
    <location>
        <begin position="1"/>
        <end position="20"/>
    </location>
</feature>
<comment type="caution">
    <text evidence="5">The sequence shown here is derived from an EMBL/GenBank/DDBJ whole genome shotgun (WGS) entry which is preliminary data.</text>
</comment>
<dbReference type="Proteomes" id="UP001465976">
    <property type="component" value="Unassembled WGS sequence"/>
</dbReference>
<dbReference type="EMBL" id="JBAHYK010000676">
    <property type="protein sequence ID" value="KAL0572067.1"/>
    <property type="molecule type" value="Genomic_DNA"/>
</dbReference>
<evidence type="ECO:0000313" key="5">
    <source>
        <dbReference type="EMBL" id="KAL0572067.1"/>
    </source>
</evidence>
<accession>A0ABR3F9V9</accession>
<evidence type="ECO:0000256" key="3">
    <source>
        <dbReference type="SAM" id="SignalP"/>
    </source>
</evidence>
<proteinExistence type="inferred from homology"/>
<feature type="chain" id="PRO_5045280452" description="AB hydrolase-1 domain-containing protein" evidence="3">
    <location>
        <begin position="21"/>
        <end position="350"/>
    </location>
</feature>
<gene>
    <name evidence="5" type="ORF">V5O48_009885</name>
</gene>
<organism evidence="5 6">
    <name type="scientific">Marasmius crinis-equi</name>
    <dbReference type="NCBI Taxonomy" id="585013"/>
    <lineage>
        <taxon>Eukaryota</taxon>
        <taxon>Fungi</taxon>
        <taxon>Dikarya</taxon>
        <taxon>Basidiomycota</taxon>
        <taxon>Agaricomycotina</taxon>
        <taxon>Agaricomycetes</taxon>
        <taxon>Agaricomycetidae</taxon>
        <taxon>Agaricales</taxon>
        <taxon>Marasmiineae</taxon>
        <taxon>Marasmiaceae</taxon>
        <taxon>Marasmius</taxon>
    </lineage>
</organism>
<comment type="similarity">
    <text evidence="2">Belongs to the AB hydrolase superfamily. Epoxide hydrolase family.</text>
</comment>
<reference evidence="5 6" key="1">
    <citation type="submission" date="2024-02" db="EMBL/GenBank/DDBJ databases">
        <title>A draft genome for the cacao thread blight pathogen Marasmius crinis-equi.</title>
        <authorList>
            <person name="Cohen S.P."/>
            <person name="Baruah I.K."/>
            <person name="Amoako-Attah I."/>
            <person name="Bukari Y."/>
            <person name="Meinhardt L.W."/>
            <person name="Bailey B.A."/>
        </authorList>
    </citation>
    <scope>NUCLEOTIDE SEQUENCE [LARGE SCALE GENOMIC DNA]</scope>
    <source>
        <strain evidence="5 6">GH-76</strain>
    </source>
</reference>
<evidence type="ECO:0000256" key="2">
    <source>
        <dbReference type="ARBA" id="ARBA00038334"/>
    </source>
</evidence>
<evidence type="ECO:0000256" key="1">
    <source>
        <dbReference type="ARBA" id="ARBA00022801"/>
    </source>
</evidence>
<dbReference type="InterPro" id="IPR029058">
    <property type="entry name" value="AB_hydrolase_fold"/>
</dbReference>
<dbReference type="InterPro" id="IPR000073">
    <property type="entry name" value="AB_hydrolase_1"/>
</dbReference>
<evidence type="ECO:0000259" key="4">
    <source>
        <dbReference type="Pfam" id="PF00561"/>
    </source>
</evidence>
<dbReference type="Gene3D" id="3.40.50.1820">
    <property type="entry name" value="alpha/beta hydrolase"/>
    <property type="match status" value="1"/>
</dbReference>
<evidence type="ECO:0000313" key="6">
    <source>
        <dbReference type="Proteomes" id="UP001465976"/>
    </source>
</evidence>
<feature type="domain" description="AB hydrolase-1" evidence="4">
    <location>
        <begin position="55"/>
        <end position="335"/>
    </location>
</feature>
<dbReference type="InterPro" id="IPR000639">
    <property type="entry name" value="Epox_hydrolase-like"/>
</dbReference>
<sequence length="350" mass="39198">MHLSFPSLLTILALLPTAFGVTVGLDPRNYKNATVSRGIQYSYYLSPPTDNKRFVLLLHGWPGLSYDWRFQVDALQEAGYGVIVPDMLGYGRTAKPTDPEFYKSSLVTRDIVDILDAESVGNDVVVVGHDWGSKVTSRLANWFPERFSAFGFVTIAYLPPSFFSTPYNESNALSKAVFGFEVYGYWDFFARPGAHEVVEEHLESVLSLIHTTDPLDTIKYFQPLGVLEAAAKQDRKASSAAWTPEEEQYYLEAYRAPGSVEASLAWYKVVVSDIEAKDIESIPPQNLVLKKPVFYGAALTDFFGVAPQGIQFTLNSTVNSTIRIYDAGHWAHWVKKEEVNRDLVAWIEGL</sequence>
<dbReference type="PANTHER" id="PTHR43329">
    <property type="entry name" value="EPOXIDE HYDROLASE"/>
    <property type="match status" value="1"/>
</dbReference>
<dbReference type="PRINTS" id="PR00412">
    <property type="entry name" value="EPOXHYDRLASE"/>
</dbReference>
<protein>
    <recommendedName>
        <fullName evidence="4">AB hydrolase-1 domain-containing protein</fullName>
    </recommendedName>
</protein>
<keyword evidence="6" id="KW-1185">Reference proteome</keyword>
<keyword evidence="3" id="KW-0732">Signal</keyword>
<name>A0ABR3F9V9_9AGAR</name>
<dbReference type="Pfam" id="PF00561">
    <property type="entry name" value="Abhydrolase_1"/>
    <property type="match status" value="1"/>
</dbReference>
<dbReference type="SUPFAM" id="SSF53474">
    <property type="entry name" value="alpha/beta-Hydrolases"/>
    <property type="match status" value="1"/>
</dbReference>
<keyword evidence="1" id="KW-0378">Hydrolase</keyword>